<dbReference type="Proteomes" id="UP000541352">
    <property type="component" value="Unassembled WGS sequence"/>
</dbReference>
<dbReference type="Pfam" id="PF01925">
    <property type="entry name" value="TauE"/>
    <property type="match status" value="1"/>
</dbReference>
<dbReference type="AlphaFoldDB" id="A0A7W5ZKJ5"/>
<feature type="transmembrane region" description="Helical" evidence="5">
    <location>
        <begin position="253"/>
        <end position="274"/>
    </location>
</feature>
<dbReference type="EMBL" id="JACIBY010000005">
    <property type="protein sequence ID" value="MBB3839028.1"/>
    <property type="molecule type" value="Genomic_DNA"/>
</dbReference>
<reference evidence="6 7" key="1">
    <citation type="submission" date="2020-08" db="EMBL/GenBank/DDBJ databases">
        <title>Genomic Encyclopedia of Type Strains, Phase IV (KMG-IV): sequencing the most valuable type-strain genomes for metagenomic binning, comparative biology and taxonomic classification.</title>
        <authorList>
            <person name="Goeker M."/>
        </authorList>
    </citation>
    <scope>NUCLEOTIDE SEQUENCE [LARGE SCALE GENOMIC DNA]</scope>
    <source>
        <strain evidence="6 7">DSM 17976</strain>
    </source>
</reference>
<gene>
    <name evidence="6" type="ORF">FHS57_003034</name>
</gene>
<keyword evidence="3 5" id="KW-1133">Transmembrane helix</keyword>
<feature type="transmembrane region" description="Helical" evidence="5">
    <location>
        <begin position="128"/>
        <end position="147"/>
    </location>
</feature>
<keyword evidence="2 5" id="KW-0812">Transmembrane</keyword>
<keyword evidence="4 5" id="KW-0472">Membrane</keyword>
<comment type="caution">
    <text evidence="6">The sequence shown here is derived from an EMBL/GenBank/DDBJ whole genome shotgun (WGS) entry which is preliminary data.</text>
</comment>
<dbReference type="GO" id="GO:0005886">
    <property type="term" value="C:plasma membrane"/>
    <property type="evidence" value="ECO:0007669"/>
    <property type="project" value="UniProtKB-SubCell"/>
</dbReference>
<dbReference type="InterPro" id="IPR051598">
    <property type="entry name" value="TSUP/Inactive_protease-like"/>
</dbReference>
<evidence type="ECO:0000256" key="4">
    <source>
        <dbReference type="ARBA" id="ARBA00023136"/>
    </source>
</evidence>
<keyword evidence="5" id="KW-1003">Cell membrane</keyword>
<comment type="subcellular location">
    <subcellularLocation>
        <location evidence="5">Cell membrane</location>
        <topology evidence="5">Multi-pass membrane protein</topology>
    </subcellularLocation>
    <subcellularLocation>
        <location evidence="1">Membrane</location>
        <topology evidence="1">Multi-pass membrane protein</topology>
    </subcellularLocation>
</comment>
<feature type="transmembrane region" description="Helical" evidence="5">
    <location>
        <begin position="280"/>
        <end position="298"/>
    </location>
</feature>
<evidence type="ECO:0000256" key="1">
    <source>
        <dbReference type="ARBA" id="ARBA00004141"/>
    </source>
</evidence>
<feature type="transmembrane region" description="Helical" evidence="5">
    <location>
        <begin position="188"/>
        <end position="207"/>
    </location>
</feature>
<comment type="similarity">
    <text evidence="5">Belongs to the 4-toluene sulfonate uptake permease (TSUP) (TC 2.A.102) family.</text>
</comment>
<accession>A0A7W5ZKJ5</accession>
<feature type="transmembrane region" description="Helical" evidence="5">
    <location>
        <begin position="62"/>
        <end position="83"/>
    </location>
</feature>
<dbReference type="PANTHER" id="PTHR43701:SF12">
    <property type="entry name" value="MEMBRANE TRANSPORTER PROTEIN YTNM-RELATED"/>
    <property type="match status" value="1"/>
</dbReference>
<evidence type="ECO:0000313" key="7">
    <source>
        <dbReference type="Proteomes" id="UP000541352"/>
    </source>
</evidence>
<feature type="transmembrane region" description="Helical" evidence="5">
    <location>
        <begin position="159"/>
        <end position="176"/>
    </location>
</feature>
<evidence type="ECO:0000313" key="6">
    <source>
        <dbReference type="EMBL" id="MBB3839028.1"/>
    </source>
</evidence>
<sequence>MNPATKTAPISAKKPQFDTEKWMWIGIPVTLLTLTFGYLLIKHGSDFSIENFKEGFNSDFAFFLLVGIFAQLVDGALGMGYGASATSFLLTLGVPPAVSSTSVHLSEMFTTGASAISHFKFKNINKKLFRTLLIPGVIGSITGAYLLSDVIDGNVIKPYISAYMVVLGCIIVSKGLKKTTVKKPTKRLGVLALFGGFMDAVGGGGWGPIVTSTLIGRGRDPRYTIGSVNAAEFAVAFASGITFLLFEGINSWQVVLGLVLGGVLAAPFGAYLVNKVNRKPLMVIVGCLVIFLGLRVVLKAIL</sequence>
<feature type="transmembrane region" description="Helical" evidence="5">
    <location>
        <begin position="227"/>
        <end position="246"/>
    </location>
</feature>
<evidence type="ECO:0000256" key="5">
    <source>
        <dbReference type="RuleBase" id="RU363041"/>
    </source>
</evidence>
<proteinExistence type="inferred from homology"/>
<dbReference type="RefSeq" id="WP_183974925.1">
    <property type="nucleotide sequence ID" value="NZ_JACIBY010000005.1"/>
</dbReference>
<keyword evidence="7" id="KW-1185">Reference proteome</keyword>
<evidence type="ECO:0000256" key="3">
    <source>
        <dbReference type="ARBA" id="ARBA00022989"/>
    </source>
</evidence>
<dbReference type="InterPro" id="IPR002781">
    <property type="entry name" value="TM_pro_TauE-like"/>
</dbReference>
<evidence type="ECO:0000256" key="2">
    <source>
        <dbReference type="ARBA" id="ARBA00022692"/>
    </source>
</evidence>
<name>A0A7W5ZKJ5_9BACT</name>
<feature type="transmembrane region" description="Helical" evidence="5">
    <location>
        <begin position="22"/>
        <end position="41"/>
    </location>
</feature>
<protein>
    <recommendedName>
        <fullName evidence="5">Probable membrane transporter protein</fullName>
    </recommendedName>
</protein>
<organism evidence="6 7">
    <name type="scientific">Runella defluvii</name>
    <dbReference type="NCBI Taxonomy" id="370973"/>
    <lineage>
        <taxon>Bacteria</taxon>
        <taxon>Pseudomonadati</taxon>
        <taxon>Bacteroidota</taxon>
        <taxon>Cytophagia</taxon>
        <taxon>Cytophagales</taxon>
        <taxon>Spirosomataceae</taxon>
        <taxon>Runella</taxon>
    </lineage>
</organism>
<dbReference type="PANTHER" id="PTHR43701">
    <property type="entry name" value="MEMBRANE TRANSPORTER PROTEIN MJ0441-RELATED"/>
    <property type="match status" value="1"/>
</dbReference>